<reference evidence="8" key="1">
    <citation type="journal article" date="2014" name="Int. J. Syst. Evol. Microbiol.">
        <title>Complete genome sequence of Corynebacterium casei LMG S-19264T (=DSM 44701T), isolated from a smear-ripened cheese.</title>
        <authorList>
            <consortium name="US DOE Joint Genome Institute (JGI-PGF)"/>
            <person name="Walter F."/>
            <person name="Albersmeier A."/>
            <person name="Kalinowski J."/>
            <person name="Ruckert C."/>
        </authorList>
    </citation>
    <scope>NUCLEOTIDE SEQUENCE</scope>
    <source>
        <strain evidence="8">JCM 31311</strain>
    </source>
</reference>
<dbReference type="AlphaFoldDB" id="A0A918FFY4"/>
<comment type="subcellular location">
    <subcellularLocation>
        <location evidence="1">Cell membrane</location>
        <topology evidence="1">Multi-pass membrane protein</topology>
    </subcellularLocation>
</comment>
<dbReference type="PANTHER" id="PTHR23513">
    <property type="entry name" value="INTEGRAL MEMBRANE EFFLUX PROTEIN-RELATED"/>
    <property type="match status" value="1"/>
</dbReference>
<evidence type="ECO:0000256" key="5">
    <source>
        <dbReference type="ARBA" id="ARBA00023136"/>
    </source>
</evidence>
<dbReference type="GO" id="GO:0005886">
    <property type="term" value="C:plasma membrane"/>
    <property type="evidence" value="ECO:0007669"/>
    <property type="project" value="UniProtKB-SubCell"/>
</dbReference>
<sequence length="393" mass="40331">MTSHAVFARLPRAFWLYLSGLASTAIADAVLFVALPFVVIGAGGGRAGLATVLLFASLPRFLAPLLGTLADRWPGQTVLAVTALLRAGLLAGVGTFVFFETATVVLLSAFAFLNALLVTLSFTAGSALVPRLVPDEQRPQANSLSSAALMGLPLLGYGLGGVLIKLLGSGQTLLVALPLYLLTMLAAVLLRSAAPPQRAGEGGFLMALRGGLQVVGTQPLLRIMLLLSFAMNLTLNVVNVRAPLFMTGIGAGANGYALFEGLSAGGALLGALGVGVLSKRWKTDALINTGRLLCVLAVLTLAVPQLWGWFVAAALLGLSLGLLEVATITRAQGLVAADTLGRVMGVFLGVNALGLSLGAVLGGLTVSSTVLFVFLASLLGVLGLLWNRAVRLT</sequence>
<feature type="transmembrane region" description="Helical" evidence="6">
    <location>
        <begin position="14"/>
        <end position="41"/>
    </location>
</feature>
<dbReference type="Gene3D" id="1.20.1250.20">
    <property type="entry name" value="MFS general substrate transporter like domains"/>
    <property type="match status" value="1"/>
</dbReference>
<reference evidence="8" key="2">
    <citation type="submission" date="2020-09" db="EMBL/GenBank/DDBJ databases">
        <authorList>
            <person name="Sun Q."/>
            <person name="Ohkuma M."/>
        </authorList>
    </citation>
    <scope>NUCLEOTIDE SEQUENCE</scope>
    <source>
        <strain evidence="8">JCM 31311</strain>
    </source>
</reference>
<feature type="transmembrane region" description="Helical" evidence="6">
    <location>
        <begin position="170"/>
        <end position="190"/>
    </location>
</feature>
<dbReference type="Pfam" id="PF07690">
    <property type="entry name" value="MFS_1"/>
    <property type="match status" value="1"/>
</dbReference>
<dbReference type="GO" id="GO:0022857">
    <property type="term" value="F:transmembrane transporter activity"/>
    <property type="evidence" value="ECO:0007669"/>
    <property type="project" value="InterPro"/>
</dbReference>
<evidence type="ECO:0000256" key="1">
    <source>
        <dbReference type="ARBA" id="ARBA00004651"/>
    </source>
</evidence>
<dbReference type="PANTHER" id="PTHR23513:SF6">
    <property type="entry name" value="MAJOR FACILITATOR SUPERFAMILY ASSOCIATED DOMAIN-CONTAINING PROTEIN"/>
    <property type="match status" value="1"/>
</dbReference>
<keyword evidence="2" id="KW-1003">Cell membrane</keyword>
<dbReference type="PROSITE" id="PS50850">
    <property type="entry name" value="MFS"/>
    <property type="match status" value="1"/>
</dbReference>
<evidence type="ECO:0000256" key="3">
    <source>
        <dbReference type="ARBA" id="ARBA00022692"/>
    </source>
</evidence>
<evidence type="ECO:0000256" key="6">
    <source>
        <dbReference type="SAM" id="Phobius"/>
    </source>
</evidence>
<feature type="transmembrane region" description="Helical" evidence="6">
    <location>
        <begin position="255"/>
        <end position="278"/>
    </location>
</feature>
<dbReference type="InterPro" id="IPR036259">
    <property type="entry name" value="MFS_trans_sf"/>
</dbReference>
<evidence type="ECO:0000313" key="9">
    <source>
        <dbReference type="Proteomes" id="UP000603865"/>
    </source>
</evidence>
<gene>
    <name evidence="8" type="ORF">GCM10008957_51810</name>
</gene>
<proteinExistence type="predicted"/>
<protein>
    <submittedName>
        <fullName evidence="8">MFS-type transporter y4rN</fullName>
    </submittedName>
</protein>
<comment type="caution">
    <text evidence="8">The sequence shown here is derived from an EMBL/GenBank/DDBJ whole genome shotgun (WGS) entry which is preliminary data.</text>
</comment>
<evidence type="ECO:0000259" key="7">
    <source>
        <dbReference type="PROSITE" id="PS50850"/>
    </source>
</evidence>
<dbReference type="InterPro" id="IPR020846">
    <property type="entry name" value="MFS_dom"/>
</dbReference>
<keyword evidence="4 6" id="KW-1133">Transmembrane helix</keyword>
<keyword evidence="3 6" id="KW-0812">Transmembrane</keyword>
<dbReference type="InterPro" id="IPR011701">
    <property type="entry name" value="MFS"/>
</dbReference>
<feature type="transmembrane region" description="Helical" evidence="6">
    <location>
        <begin position="105"/>
        <end position="129"/>
    </location>
</feature>
<organism evidence="8 9">
    <name type="scientific">Deinococcus ruber</name>
    <dbReference type="NCBI Taxonomy" id="1848197"/>
    <lineage>
        <taxon>Bacteria</taxon>
        <taxon>Thermotogati</taxon>
        <taxon>Deinococcota</taxon>
        <taxon>Deinococci</taxon>
        <taxon>Deinococcales</taxon>
        <taxon>Deinococcaceae</taxon>
        <taxon>Deinococcus</taxon>
    </lineage>
</organism>
<feature type="transmembrane region" description="Helical" evidence="6">
    <location>
        <begin position="211"/>
        <end position="235"/>
    </location>
</feature>
<feature type="transmembrane region" description="Helical" evidence="6">
    <location>
        <begin position="78"/>
        <end position="99"/>
    </location>
</feature>
<feature type="domain" description="Major facilitator superfamily (MFS) profile" evidence="7">
    <location>
        <begin position="220"/>
        <end position="393"/>
    </location>
</feature>
<evidence type="ECO:0000256" key="4">
    <source>
        <dbReference type="ARBA" id="ARBA00022989"/>
    </source>
</evidence>
<dbReference type="SUPFAM" id="SSF103473">
    <property type="entry name" value="MFS general substrate transporter"/>
    <property type="match status" value="1"/>
</dbReference>
<dbReference type="RefSeq" id="WP_189093425.1">
    <property type="nucleotide sequence ID" value="NZ_BMQL01000068.1"/>
</dbReference>
<dbReference type="Proteomes" id="UP000603865">
    <property type="component" value="Unassembled WGS sequence"/>
</dbReference>
<evidence type="ECO:0000313" key="8">
    <source>
        <dbReference type="EMBL" id="GGR35506.1"/>
    </source>
</evidence>
<feature type="transmembrane region" description="Helical" evidence="6">
    <location>
        <begin position="340"/>
        <end position="360"/>
    </location>
</feature>
<feature type="transmembrane region" description="Helical" evidence="6">
    <location>
        <begin position="366"/>
        <end position="386"/>
    </location>
</feature>
<keyword evidence="9" id="KW-1185">Reference proteome</keyword>
<dbReference type="EMBL" id="BMQL01000068">
    <property type="protein sequence ID" value="GGR35506.1"/>
    <property type="molecule type" value="Genomic_DNA"/>
</dbReference>
<name>A0A918FFY4_9DEIO</name>
<evidence type="ECO:0000256" key="2">
    <source>
        <dbReference type="ARBA" id="ARBA00022475"/>
    </source>
</evidence>
<accession>A0A918FFY4</accession>
<feature type="transmembrane region" description="Helical" evidence="6">
    <location>
        <begin position="309"/>
        <end position="328"/>
    </location>
</feature>
<keyword evidence="5 6" id="KW-0472">Membrane</keyword>
<feature type="transmembrane region" description="Helical" evidence="6">
    <location>
        <begin position="141"/>
        <end position="164"/>
    </location>
</feature>